<keyword evidence="1" id="KW-0269">Exonuclease</keyword>
<dbReference type="GO" id="GO:0008297">
    <property type="term" value="F:single-stranded DNA exodeoxyribonuclease activity"/>
    <property type="evidence" value="ECO:0007669"/>
    <property type="project" value="UniProtKB-UniRule"/>
</dbReference>
<keyword evidence="1" id="KW-0540">Nuclease</keyword>
<reference evidence="2 3" key="2">
    <citation type="submission" date="2018-11" db="EMBL/GenBank/DDBJ databases">
        <authorList>
            <consortium name="Pathogen Informatics"/>
        </authorList>
    </citation>
    <scope>NUCLEOTIDE SEQUENCE [LARGE SCALE GENOMIC DNA]</scope>
    <source>
        <strain evidence="2 3">NST_G2</strain>
    </source>
</reference>
<dbReference type="PANTHER" id="PTHR31340">
    <property type="entry name" value="MITOCHONDRIAL GENOME MAINTENANCE EXONUCLEASE 1"/>
    <property type="match status" value="1"/>
</dbReference>
<protein>
    <recommendedName>
        <fullName evidence="1">Mitochondrial genome maintenance exonuclease 1</fullName>
        <ecNumber evidence="1">3.1.-.-</ecNumber>
    </recommendedName>
</protein>
<dbReference type="GO" id="GO:0006264">
    <property type="term" value="P:mitochondrial DNA replication"/>
    <property type="evidence" value="ECO:0007669"/>
    <property type="project" value="TreeGrafter"/>
</dbReference>
<comment type="subcellular location">
    <subcellularLocation>
        <location evidence="1">Mitochondrion</location>
    </subcellularLocation>
</comment>
<dbReference type="EMBL" id="UYSU01039575">
    <property type="protein sequence ID" value="VDM01466.1"/>
    <property type="molecule type" value="Genomic_DNA"/>
</dbReference>
<dbReference type="Proteomes" id="UP000275846">
    <property type="component" value="Unassembled WGS sequence"/>
</dbReference>
<dbReference type="WBParaSite" id="SSLN_0001564401-mRNA-1">
    <property type="protein sequence ID" value="SSLN_0001564401-mRNA-1"/>
    <property type="gene ID" value="SSLN_0001564401"/>
</dbReference>
<dbReference type="PANTHER" id="PTHR31340:SF3">
    <property type="entry name" value="MITOCHONDRIAL GENOME MAINTENANCE EXONUCLEASE 1"/>
    <property type="match status" value="1"/>
</dbReference>
<evidence type="ECO:0000313" key="2">
    <source>
        <dbReference type="EMBL" id="VDM01466.1"/>
    </source>
</evidence>
<dbReference type="STRING" id="70667.A0A183TF32"/>
<evidence type="ECO:0000256" key="1">
    <source>
        <dbReference type="HAMAP-Rule" id="MF_03030"/>
    </source>
</evidence>
<accession>A0A183TF32</accession>
<evidence type="ECO:0000313" key="3">
    <source>
        <dbReference type="Proteomes" id="UP000275846"/>
    </source>
</evidence>
<keyword evidence="1" id="KW-0378">Hydrolase</keyword>
<dbReference type="HAMAP" id="MF_03030">
    <property type="entry name" value="MGME1"/>
    <property type="match status" value="1"/>
</dbReference>
<comment type="function">
    <text evidence="1">Metal-dependent single-stranded DNA (ssDNA) exonuclease involved in mitochondrial genome maintenance.</text>
</comment>
<evidence type="ECO:0000313" key="4">
    <source>
        <dbReference type="WBParaSite" id="SSLN_0001564401-mRNA-1"/>
    </source>
</evidence>
<keyword evidence="3" id="KW-1185">Reference proteome</keyword>
<feature type="active site" evidence="1">
    <location>
        <position position="169"/>
    </location>
</feature>
<dbReference type="GO" id="GO:0043504">
    <property type="term" value="P:mitochondrial DNA repair"/>
    <property type="evidence" value="ECO:0007669"/>
    <property type="project" value="UniProtKB-UniRule"/>
</dbReference>
<sequence length="333" mass="37870">MLTLFTNSVGCRIRISQDYKFVRVISIFASSRDHAVSTVSTPKKMPTVSVILSKTMPLENALILRRWQEKMKKQMGDQGFNEFMSRIKRLGKDVHQTIADLLLHKIEIPDVPEPVQGYIRSLECVLTRVTATHLVEEDCFHPILGYRGRFDSINCFQTPRISFVLTEWKTVHESKRVTSLEKAYDAPLQVAAYIGAYNITRAPQLPEGFTMDGIERSGGIDKVNGRRLLVAMAKFNNVLQYEYLACFSMPSSESGLVGSHPRLTHHLGSPEKENSEDLRDIVNGVRQGLIAYAYADGYPTDILIMGEEQLKHYWTIWCNRVSAFYEQNRSISS</sequence>
<feature type="active site" evidence="1">
    <location>
        <position position="151"/>
    </location>
</feature>
<gene>
    <name evidence="2" type="ORF">SSLN_LOCUS15080</name>
</gene>
<feature type="active site" evidence="1">
    <location>
        <position position="167"/>
    </location>
</feature>
<dbReference type="AlphaFoldDB" id="A0A183TF32"/>
<reference evidence="4" key="1">
    <citation type="submission" date="2016-06" db="UniProtKB">
        <authorList>
            <consortium name="WormBaseParasite"/>
        </authorList>
    </citation>
    <scope>IDENTIFICATION</scope>
</reference>
<dbReference type="GO" id="GO:0005739">
    <property type="term" value="C:mitochondrion"/>
    <property type="evidence" value="ECO:0007669"/>
    <property type="project" value="UniProtKB-SubCell"/>
</dbReference>
<dbReference type="OrthoDB" id="5777131at2759"/>
<organism evidence="4">
    <name type="scientific">Schistocephalus solidus</name>
    <name type="common">Tapeworm</name>
    <dbReference type="NCBI Taxonomy" id="70667"/>
    <lineage>
        <taxon>Eukaryota</taxon>
        <taxon>Metazoa</taxon>
        <taxon>Spiralia</taxon>
        <taxon>Lophotrochozoa</taxon>
        <taxon>Platyhelminthes</taxon>
        <taxon>Cestoda</taxon>
        <taxon>Eucestoda</taxon>
        <taxon>Diphyllobothriidea</taxon>
        <taxon>Diphyllobothriidae</taxon>
        <taxon>Schistocephalus</taxon>
    </lineage>
</organism>
<comment type="similarity">
    <text evidence="1">Belongs to the MGME1 family.</text>
</comment>
<proteinExistence type="inferred from homology"/>
<dbReference type="EC" id="3.1.-.-" evidence="1"/>
<name>A0A183TF32_SCHSO</name>
<keyword evidence="1" id="KW-0496">Mitochondrion</keyword>